<dbReference type="InterPro" id="IPR012808">
    <property type="entry name" value="CHP02453"/>
</dbReference>
<keyword evidence="2" id="KW-1185">Reference proteome</keyword>
<sequence length="229" mass="25920">MSELNFDLALSQQFLGDLARNNNLDWMHAHQTEYKLARKQFEDLARAVNEQLAMNNPRRLDIDIARRISRLNRDTRFSNDKSPYNPVFRIHLSPWGPQPIPCDLFLALTPDTLIVGGGLFASQFAEATALVRQAIVDQADAFSALIQAPEFSVCLPIKGESLKRVPKPFPADHPLADYLKMKSWYLECFAQGNLAPSELVDQITGLAESMRPFNEFLNRALASFTMPQR</sequence>
<reference evidence="1 2" key="1">
    <citation type="submission" date="2018-08" db="EMBL/GenBank/DDBJ databases">
        <title>A genome reference for cultivated species of the human gut microbiota.</title>
        <authorList>
            <person name="Zou Y."/>
            <person name="Xue W."/>
            <person name="Luo G."/>
        </authorList>
    </citation>
    <scope>NUCLEOTIDE SEQUENCE [LARGE SCALE GENOMIC DNA]</scope>
    <source>
        <strain evidence="1 2">AF24-29</strain>
    </source>
</reference>
<evidence type="ECO:0000313" key="2">
    <source>
        <dbReference type="Proteomes" id="UP000284178"/>
    </source>
</evidence>
<protein>
    <submittedName>
        <fullName evidence="1">DUF2461 domain-containing protein</fullName>
    </submittedName>
</protein>
<dbReference type="PANTHER" id="PTHR36452:SF1">
    <property type="entry name" value="DUF2461 DOMAIN-CONTAINING PROTEIN"/>
    <property type="match status" value="1"/>
</dbReference>
<evidence type="ECO:0000313" key="1">
    <source>
        <dbReference type="EMBL" id="RGR75899.1"/>
    </source>
</evidence>
<dbReference type="GeneID" id="83014559"/>
<gene>
    <name evidence="1" type="ORF">DWY25_03945</name>
</gene>
<proteinExistence type="predicted"/>
<accession>A0A412G550</accession>
<comment type="caution">
    <text evidence="1">The sequence shown here is derived from an EMBL/GenBank/DDBJ whole genome shotgun (WGS) entry which is preliminary data.</text>
</comment>
<dbReference type="PANTHER" id="PTHR36452">
    <property type="entry name" value="CHROMOSOME 12, WHOLE GENOME SHOTGUN SEQUENCE"/>
    <property type="match status" value="1"/>
</dbReference>
<name>A0A412G550_9FIRM</name>
<organism evidence="1 2">
    <name type="scientific">Holdemania filiformis</name>
    <dbReference type="NCBI Taxonomy" id="61171"/>
    <lineage>
        <taxon>Bacteria</taxon>
        <taxon>Bacillati</taxon>
        <taxon>Bacillota</taxon>
        <taxon>Erysipelotrichia</taxon>
        <taxon>Erysipelotrichales</taxon>
        <taxon>Erysipelotrichaceae</taxon>
        <taxon>Holdemania</taxon>
    </lineage>
</organism>
<dbReference type="Proteomes" id="UP000284178">
    <property type="component" value="Unassembled WGS sequence"/>
</dbReference>
<dbReference type="PIRSF" id="PIRSF028451">
    <property type="entry name" value="UCP028451"/>
    <property type="match status" value="1"/>
</dbReference>
<dbReference type="NCBIfam" id="TIGR02453">
    <property type="entry name" value="TIGR02453 family protein"/>
    <property type="match status" value="1"/>
</dbReference>
<dbReference type="InterPro" id="IPR015996">
    <property type="entry name" value="UCP028451"/>
</dbReference>
<dbReference type="EMBL" id="QRUP01000003">
    <property type="protein sequence ID" value="RGR75899.1"/>
    <property type="molecule type" value="Genomic_DNA"/>
</dbReference>
<dbReference type="Pfam" id="PF09365">
    <property type="entry name" value="DUF2461"/>
    <property type="match status" value="1"/>
</dbReference>
<dbReference type="AlphaFoldDB" id="A0A412G550"/>
<dbReference type="RefSeq" id="WP_117893954.1">
    <property type="nucleotide sequence ID" value="NZ_CABJCV010000003.1"/>
</dbReference>